<protein>
    <submittedName>
        <fullName evidence="13">Uncharacterized protein</fullName>
    </submittedName>
</protein>
<proteinExistence type="inferred from homology"/>
<evidence type="ECO:0000256" key="3">
    <source>
        <dbReference type="ARBA" id="ARBA00022448"/>
    </source>
</evidence>
<evidence type="ECO:0000256" key="12">
    <source>
        <dbReference type="SAM" id="Phobius"/>
    </source>
</evidence>
<feature type="transmembrane region" description="Helical" evidence="12">
    <location>
        <begin position="493"/>
        <end position="519"/>
    </location>
</feature>
<feature type="region of interest" description="Disordered" evidence="11">
    <location>
        <begin position="1"/>
        <end position="71"/>
    </location>
</feature>
<keyword evidence="5 12" id="KW-0812">Transmembrane</keyword>
<keyword evidence="3" id="KW-0813">Transport</keyword>
<name>A0A6S7HCY7_PARCT</name>
<dbReference type="GO" id="GO:0005886">
    <property type="term" value="C:plasma membrane"/>
    <property type="evidence" value="ECO:0007669"/>
    <property type="project" value="UniProtKB-SubCell"/>
</dbReference>
<reference evidence="13" key="1">
    <citation type="submission" date="2020-04" db="EMBL/GenBank/DDBJ databases">
        <authorList>
            <person name="Alioto T."/>
            <person name="Alioto T."/>
            <person name="Gomez Garrido J."/>
        </authorList>
    </citation>
    <scope>NUCLEOTIDE SEQUENCE</scope>
    <source>
        <strain evidence="13">A484AB</strain>
    </source>
</reference>
<dbReference type="Pfam" id="PF03189">
    <property type="entry name" value="Otopetrin"/>
    <property type="match status" value="1"/>
</dbReference>
<dbReference type="OrthoDB" id="6429739at2759"/>
<keyword evidence="14" id="KW-1185">Reference proteome</keyword>
<evidence type="ECO:0000256" key="6">
    <source>
        <dbReference type="ARBA" id="ARBA00022781"/>
    </source>
</evidence>
<keyword evidence="9 12" id="KW-0472">Membrane</keyword>
<evidence type="ECO:0000256" key="2">
    <source>
        <dbReference type="ARBA" id="ARBA00006513"/>
    </source>
</evidence>
<feature type="transmembrane region" description="Helical" evidence="12">
    <location>
        <begin position="242"/>
        <end position="261"/>
    </location>
</feature>
<keyword evidence="4" id="KW-1003">Cell membrane</keyword>
<evidence type="ECO:0000256" key="7">
    <source>
        <dbReference type="ARBA" id="ARBA00022989"/>
    </source>
</evidence>
<feature type="transmembrane region" description="Helical" evidence="12">
    <location>
        <begin position="459"/>
        <end position="481"/>
    </location>
</feature>
<keyword evidence="6" id="KW-0375">Hydrogen ion transport</keyword>
<evidence type="ECO:0000313" key="14">
    <source>
        <dbReference type="Proteomes" id="UP001152795"/>
    </source>
</evidence>
<organism evidence="13 14">
    <name type="scientific">Paramuricea clavata</name>
    <name type="common">Red gorgonian</name>
    <name type="synonym">Violescent sea-whip</name>
    <dbReference type="NCBI Taxonomy" id="317549"/>
    <lineage>
        <taxon>Eukaryota</taxon>
        <taxon>Metazoa</taxon>
        <taxon>Cnidaria</taxon>
        <taxon>Anthozoa</taxon>
        <taxon>Octocorallia</taxon>
        <taxon>Malacalcyonacea</taxon>
        <taxon>Plexauridae</taxon>
        <taxon>Paramuricea</taxon>
    </lineage>
</organism>
<comment type="subcellular location">
    <subcellularLocation>
        <location evidence="1">Cell membrane</location>
        <topology evidence="1">Multi-pass membrane protein</topology>
    </subcellularLocation>
</comment>
<keyword evidence="8" id="KW-0406">Ion transport</keyword>
<feature type="transmembrane region" description="Helical" evidence="12">
    <location>
        <begin position="569"/>
        <end position="593"/>
    </location>
</feature>
<feature type="transmembrane region" description="Helical" evidence="12">
    <location>
        <begin position="539"/>
        <end position="557"/>
    </location>
</feature>
<evidence type="ECO:0000256" key="4">
    <source>
        <dbReference type="ARBA" id="ARBA00022475"/>
    </source>
</evidence>
<comment type="caution">
    <text evidence="13">The sequence shown here is derived from an EMBL/GenBank/DDBJ whole genome shotgun (WGS) entry which is preliminary data.</text>
</comment>
<feature type="transmembrane region" description="Helical" evidence="12">
    <location>
        <begin position="129"/>
        <end position="148"/>
    </location>
</feature>
<evidence type="ECO:0000256" key="11">
    <source>
        <dbReference type="SAM" id="MobiDB-lite"/>
    </source>
</evidence>
<evidence type="ECO:0000313" key="13">
    <source>
        <dbReference type="EMBL" id="CAB4002894.1"/>
    </source>
</evidence>
<evidence type="ECO:0000256" key="8">
    <source>
        <dbReference type="ARBA" id="ARBA00023065"/>
    </source>
</evidence>
<keyword evidence="7 12" id="KW-1133">Transmembrane helix</keyword>
<dbReference type="Proteomes" id="UP001152795">
    <property type="component" value="Unassembled WGS sequence"/>
</dbReference>
<sequence>MEIAQSTDDTEPLARDKELVCHSSSDVETCKNASKSRKNRQSKSDSTTPSTSSDAESTSSSRKGRMKPRAARIEKPVYMQEIWYSCEEEQPLLPKDEENSNLDKVTVNIPIKQDGSAKSISKASSTQRFCSVFIVFLLPLIVGLTLILSVNIKSDVAARDINPVVFHYYKIGLIAVFILWTLLLVFKHSNHRARNEDFEPLIPSHLLNGLVLFGVCNTTFQAIVGIDWTKCSRTISGLDKSYLATAIFETLFVYIQIYVFYTLSRRRKQKLWFGNYFTMFTLAINLTLWVWYFCAGAAKHPDLKNVTWLSRYYYGKINEDLCATSLNNTGNSSESRKLHEFVKWMRPYQYTFAMEYSLLASALLLHVWEFATSPPTQHHHQPAANAEKWDVWRFGFIAGLFSLPLMGCAGVHSRTNAAFFYGVQAVLLFFIFVCSGRGLWLFRKHYKRVTDTKALKVDLILLCVSALGFFILDLFTIFVCVAETLKSYQGDKFMLALTSLGELVTITCLTAFVFASYFYEMPLALSEDGDKAAKAIRQIASFCITVSVGFWLIRTYTFRSKDYFDYVGWTYFGPTAWFAITLFSTPMCIFYHFHCAVCLSGMIADSSGVQ</sequence>
<gene>
    <name evidence="13" type="ORF">PACLA_8A069096</name>
</gene>
<evidence type="ECO:0000256" key="1">
    <source>
        <dbReference type="ARBA" id="ARBA00004651"/>
    </source>
</evidence>
<dbReference type="PANTHER" id="PTHR21522">
    <property type="entry name" value="PROTON CHANNEL OTOP"/>
    <property type="match status" value="1"/>
</dbReference>
<feature type="transmembrane region" description="Helical" evidence="12">
    <location>
        <begin position="273"/>
        <end position="294"/>
    </location>
</feature>
<accession>A0A6S7HCY7</accession>
<evidence type="ECO:0000256" key="5">
    <source>
        <dbReference type="ARBA" id="ARBA00022692"/>
    </source>
</evidence>
<evidence type="ECO:0000256" key="10">
    <source>
        <dbReference type="ARBA" id="ARBA00023303"/>
    </source>
</evidence>
<feature type="transmembrane region" description="Helical" evidence="12">
    <location>
        <begin position="353"/>
        <end position="371"/>
    </location>
</feature>
<feature type="transmembrane region" description="Helical" evidence="12">
    <location>
        <begin position="418"/>
        <end position="439"/>
    </location>
</feature>
<dbReference type="InterPro" id="IPR004878">
    <property type="entry name" value="Otopetrin"/>
</dbReference>
<feature type="compositionally biased region" description="Low complexity" evidence="11">
    <location>
        <begin position="44"/>
        <end position="61"/>
    </location>
</feature>
<comment type="similarity">
    <text evidence="2">Belongs to the otopetrin family.</text>
</comment>
<dbReference type="AlphaFoldDB" id="A0A6S7HCY7"/>
<dbReference type="GO" id="GO:0015252">
    <property type="term" value="F:proton channel activity"/>
    <property type="evidence" value="ECO:0007669"/>
    <property type="project" value="InterPro"/>
</dbReference>
<keyword evidence="10" id="KW-0407">Ion channel</keyword>
<dbReference type="PANTHER" id="PTHR21522:SF32">
    <property type="entry name" value="OTOPETRIN-2"/>
    <property type="match status" value="1"/>
</dbReference>
<feature type="compositionally biased region" description="Polar residues" evidence="11">
    <location>
        <begin position="22"/>
        <end position="33"/>
    </location>
</feature>
<evidence type="ECO:0000256" key="9">
    <source>
        <dbReference type="ARBA" id="ARBA00023136"/>
    </source>
</evidence>
<feature type="transmembrane region" description="Helical" evidence="12">
    <location>
        <begin position="168"/>
        <end position="186"/>
    </location>
</feature>
<dbReference type="EMBL" id="CACRXK020004478">
    <property type="protein sequence ID" value="CAB4002894.1"/>
    <property type="molecule type" value="Genomic_DNA"/>
</dbReference>
<feature type="transmembrane region" description="Helical" evidence="12">
    <location>
        <begin position="391"/>
        <end position="411"/>
    </location>
</feature>